<dbReference type="AlphaFoldDB" id="A0AAV3ZWE2"/>
<proteinExistence type="predicted"/>
<protein>
    <submittedName>
        <fullName evidence="1">Uncharacterized protein</fullName>
    </submittedName>
</protein>
<evidence type="ECO:0000313" key="1">
    <source>
        <dbReference type="EMBL" id="GFO03281.1"/>
    </source>
</evidence>
<accession>A0AAV3ZWE2</accession>
<sequence>MVEKTCMTVRKPSLASTARTEQQLLHGMVLTPMARHAPTVVASSLIGVGGTVVRKLVLISVEILLLQFELDADVQCDERQWS</sequence>
<organism evidence="1 2">
    <name type="scientific">Plakobranchus ocellatus</name>
    <dbReference type="NCBI Taxonomy" id="259542"/>
    <lineage>
        <taxon>Eukaryota</taxon>
        <taxon>Metazoa</taxon>
        <taxon>Spiralia</taxon>
        <taxon>Lophotrochozoa</taxon>
        <taxon>Mollusca</taxon>
        <taxon>Gastropoda</taxon>
        <taxon>Heterobranchia</taxon>
        <taxon>Euthyneura</taxon>
        <taxon>Panpulmonata</taxon>
        <taxon>Sacoglossa</taxon>
        <taxon>Placobranchoidea</taxon>
        <taxon>Plakobranchidae</taxon>
        <taxon>Plakobranchus</taxon>
    </lineage>
</organism>
<gene>
    <name evidence="1" type="ORF">PoB_002978600</name>
</gene>
<name>A0AAV3ZWE2_9GAST</name>
<dbReference type="Proteomes" id="UP000735302">
    <property type="component" value="Unassembled WGS sequence"/>
</dbReference>
<evidence type="ECO:0000313" key="2">
    <source>
        <dbReference type="Proteomes" id="UP000735302"/>
    </source>
</evidence>
<keyword evidence="2" id="KW-1185">Reference proteome</keyword>
<comment type="caution">
    <text evidence="1">The sequence shown here is derived from an EMBL/GenBank/DDBJ whole genome shotgun (WGS) entry which is preliminary data.</text>
</comment>
<reference evidence="1 2" key="1">
    <citation type="journal article" date="2021" name="Elife">
        <title>Chloroplast acquisition without the gene transfer in kleptoplastic sea slugs, Plakobranchus ocellatus.</title>
        <authorList>
            <person name="Maeda T."/>
            <person name="Takahashi S."/>
            <person name="Yoshida T."/>
            <person name="Shimamura S."/>
            <person name="Takaki Y."/>
            <person name="Nagai Y."/>
            <person name="Toyoda A."/>
            <person name="Suzuki Y."/>
            <person name="Arimoto A."/>
            <person name="Ishii H."/>
            <person name="Satoh N."/>
            <person name="Nishiyama T."/>
            <person name="Hasebe M."/>
            <person name="Maruyama T."/>
            <person name="Minagawa J."/>
            <person name="Obokata J."/>
            <person name="Shigenobu S."/>
        </authorList>
    </citation>
    <scope>NUCLEOTIDE SEQUENCE [LARGE SCALE GENOMIC DNA]</scope>
</reference>
<dbReference type="EMBL" id="BLXT01003724">
    <property type="protein sequence ID" value="GFO03281.1"/>
    <property type="molecule type" value="Genomic_DNA"/>
</dbReference>